<dbReference type="Pfam" id="PF08448">
    <property type="entry name" value="PAS_4"/>
    <property type="match status" value="1"/>
</dbReference>
<proteinExistence type="predicted"/>
<evidence type="ECO:0000256" key="6">
    <source>
        <dbReference type="ARBA" id="ARBA00022840"/>
    </source>
</evidence>
<dbReference type="PANTHER" id="PTHR44936">
    <property type="entry name" value="SENSOR PROTEIN CREC"/>
    <property type="match status" value="1"/>
</dbReference>
<comment type="catalytic activity">
    <reaction evidence="1">
        <text>ATP + protein L-histidine = ADP + protein N-phospho-L-histidine.</text>
        <dbReference type="EC" id="2.7.13.3"/>
    </reaction>
</comment>
<name>A0A4C2EMS0_9EURY</name>
<evidence type="ECO:0000259" key="8">
    <source>
        <dbReference type="PROSITE" id="PS50113"/>
    </source>
</evidence>
<dbReference type="SUPFAM" id="SSF55785">
    <property type="entry name" value="PYP-like sensor domain (PAS domain)"/>
    <property type="match status" value="1"/>
</dbReference>
<dbReference type="AlphaFoldDB" id="A0A4C2EMS0"/>
<evidence type="ECO:0000313" key="9">
    <source>
        <dbReference type="EMBL" id="GCF13519.1"/>
    </source>
</evidence>
<evidence type="ECO:0000313" key="10">
    <source>
        <dbReference type="Proteomes" id="UP000304382"/>
    </source>
</evidence>
<sequence length="486" mass="52646">MFLETPETVTVHHTQQYGHRERTMGSKSVLVVGGDGVDTATLESALAETPASVTQLSALSALFDTLTCSTFHALVLPATVDGQSGTDIAYGVRNLFPDLPMIVAGEDPSAVPDGLDVTAVEPSARLEDTVAEAVRDSLDGEPPAVAGRPPSPMETLLLSLFNEMPDHLYAKDGQARHVLMGRGFNEPTDRLGLTDVEVPELADEHAKAALRDEMDVIEGKTDQIEVEEFLNLDATYVRTRKMPWYDAAGEIQGIVGHTQDITERKLREHAFRRQHERLVKVALVASHELRNELQIAYGRLEDLAGCDDAAADIEESLSNVASIIDTVVELSTSDPNGPLQHDEIEQVPKQKHVWLSRLSREVWDTLADSQASLTFDSDTRIVADQESTGLLLQILFQNALEHAGPAVTVTVGTTDDGFFVADDGPGIDVEPPERVFDAGHSAVAENTGFGLYVARRVAADQGWTLSMSDSESGGARFDIGNVDCQE</sequence>
<keyword evidence="6" id="KW-0067">ATP-binding</keyword>
<dbReference type="EC" id="2.7.13.3" evidence="2"/>
<evidence type="ECO:0000256" key="4">
    <source>
        <dbReference type="ARBA" id="ARBA00022741"/>
    </source>
</evidence>
<protein>
    <recommendedName>
        <fullName evidence="2">histidine kinase</fullName>
        <ecNumber evidence="2">2.7.13.3</ecNumber>
    </recommendedName>
</protein>
<dbReference type="PANTHER" id="PTHR44936:SF10">
    <property type="entry name" value="SENSOR PROTEIN RSTB"/>
    <property type="match status" value="1"/>
</dbReference>
<dbReference type="Gene3D" id="3.30.450.20">
    <property type="entry name" value="PAS domain"/>
    <property type="match status" value="1"/>
</dbReference>
<dbReference type="InterPro" id="IPR003594">
    <property type="entry name" value="HATPase_dom"/>
</dbReference>
<dbReference type="PROSITE" id="PS50113">
    <property type="entry name" value="PAC"/>
    <property type="match status" value="1"/>
</dbReference>
<feature type="domain" description="PAC" evidence="8">
    <location>
        <begin position="220"/>
        <end position="273"/>
    </location>
</feature>
<keyword evidence="3" id="KW-0808">Transferase</keyword>
<dbReference type="InterPro" id="IPR005467">
    <property type="entry name" value="His_kinase_dom"/>
</dbReference>
<dbReference type="GO" id="GO:0004673">
    <property type="term" value="F:protein histidine kinase activity"/>
    <property type="evidence" value="ECO:0007669"/>
    <property type="project" value="UniProtKB-EC"/>
</dbReference>
<dbReference type="Proteomes" id="UP000304382">
    <property type="component" value="Unassembled WGS sequence"/>
</dbReference>
<dbReference type="InterPro" id="IPR013656">
    <property type="entry name" value="PAS_4"/>
</dbReference>
<evidence type="ECO:0000256" key="3">
    <source>
        <dbReference type="ARBA" id="ARBA00022679"/>
    </source>
</evidence>
<evidence type="ECO:0000256" key="2">
    <source>
        <dbReference type="ARBA" id="ARBA00012438"/>
    </source>
</evidence>
<dbReference type="InterPro" id="IPR050980">
    <property type="entry name" value="2C_sensor_his_kinase"/>
</dbReference>
<dbReference type="InterPro" id="IPR036890">
    <property type="entry name" value="HATPase_C_sf"/>
</dbReference>
<dbReference type="PROSITE" id="PS50109">
    <property type="entry name" value="HIS_KIN"/>
    <property type="match status" value="1"/>
</dbReference>
<organism evidence="9 10">
    <name type="scientific">Haloarcula mannanilytica</name>
    <dbReference type="NCBI Taxonomy" id="2509225"/>
    <lineage>
        <taxon>Archaea</taxon>
        <taxon>Methanobacteriati</taxon>
        <taxon>Methanobacteriota</taxon>
        <taxon>Stenosarchaea group</taxon>
        <taxon>Halobacteria</taxon>
        <taxon>Halobacteriales</taxon>
        <taxon>Haloarculaceae</taxon>
        <taxon>Haloarcula</taxon>
    </lineage>
</organism>
<dbReference type="InterPro" id="IPR035965">
    <property type="entry name" value="PAS-like_dom_sf"/>
</dbReference>
<dbReference type="Gene3D" id="3.30.565.10">
    <property type="entry name" value="Histidine kinase-like ATPase, C-terminal domain"/>
    <property type="match status" value="1"/>
</dbReference>
<evidence type="ECO:0000259" key="7">
    <source>
        <dbReference type="PROSITE" id="PS50109"/>
    </source>
</evidence>
<accession>A0A4C2EMS0</accession>
<dbReference type="SUPFAM" id="SSF55874">
    <property type="entry name" value="ATPase domain of HSP90 chaperone/DNA topoisomerase II/histidine kinase"/>
    <property type="match status" value="1"/>
</dbReference>
<reference evidence="9 10" key="1">
    <citation type="submission" date="2019-02" db="EMBL/GenBank/DDBJ databases">
        <title>Haloarcula mannanilyticum sp. nov., a mannan degrading haloarchaeon isolated from commercial salt.</title>
        <authorList>
            <person name="Enomoto S."/>
            <person name="Shimane Y."/>
            <person name="Kamekura M."/>
            <person name="Ito T."/>
            <person name="Moriya O."/>
            <person name="Ihara K."/>
            <person name="Takahashi-Ando N."/>
            <person name="Fukushima Y."/>
            <person name="Yoshida Y."/>
            <person name="Usama R."/>
            <person name="Takai K."/>
            <person name="Minegishi H."/>
        </authorList>
    </citation>
    <scope>NUCLEOTIDE SEQUENCE [LARGE SCALE GENOMIC DNA]</scope>
    <source>
        <strain evidence="9 10">MD130-1</strain>
    </source>
</reference>
<evidence type="ECO:0000256" key="5">
    <source>
        <dbReference type="ARBA" id="ARBA00022777"/>
    </source>
</evidence>
<keyword evidence="5" id="KW-0418">Kinase</keyword>
<dbReference type="Pfam" id="PF02518">
    <property type="entry name" value="HATPase_c"/>
    <property type="match status" value="1"/>
</dbReference>
<comment type="caution">
    <text evidence="9">The sequence shown here is derived from an EMBL/GenBank/DDBJ whole genome shotgun (WGS) entry which is preliminary data.</text>
</comment>
<evidence type="ECO:0000256" key="1">
    <source>
        <dbReference type="ARBA" id="ARBA00000085"/>
    </source>
</evidence>
<feature type="domain" description="Histidine kinase" evidence="7">
    <location>
        <begin position="284"/>
        <end position="479"/>
    </location>
</feature>
<dbReference type="EMBL" id="BIXZ01000002">
    <property type="protein sequence ID" value="GCF13519.1"/>
    <property type="molecule type" value="Genomic_DNA"/>
</dbReference>
<keyword evidence="10" id="KW-1185">Reference proteome</keyword>
<dbReference type="SMART" id="SM00387">
    <property type="entry name" value="HATPase_c"/>
    <property type="match status" value="1"/>
</dbReference>
<dbReference type="GO" id="GO:0005524">
    <property type="term" value="F:ATP binding"/>
    <property type="evidence" value="ECO:0007669"/>
    <property type="project" value="UniProtKB-KW"/>
</dbReference>
<gene>
    <name evidence="9" type="ORF">Harman_14540</name>
</gene>
<dbReference type="InterPro" id="IPR000700">
    <property type="entry name" value="PAS-assoc_C"/>
</dbReference>
<keyword evidence="4" id="KW-0547">Nucleotide-binding</keyword>